<dbReference type="Proteomes" id="UP000280696">
    <property type="component" value="Unassembled WGS sequence"/>
</dbReference>
<feature type="transmembrane region" description="Helical" evidence="7">
    <location>
        <begin position="114"/>
        <end position="131"/>
    </location>
</feature>
<dbReference type="CDD" id="cd06261">
    <property type="entry name" value="TM_PBP2"/>
    <property type="match status" value="1"/>
</dbReference>
<accession>A0A3A9AEJ8</accession>
<dbReference type="PANTHER" id="PTHR43744:SF12">
    <property type="entry name" value="ABC TRANSPORTER PERMEASE PROTEIN MG189-RELATED"/>
    <property type="match status" value="1"/>
</dbReference>
<evidence type="ECO:0000256" key="2">
    <source>
        <dbReference type="ARBA" id="ARBA00022448"/>
    </source>
</evidence>
<proteinExistence type="inferred from homology"/>
<dbReference type="AlphaFoldDB" id="A0A3A9AEJ8"/>
<keyword evidence="4 7" id="KW-0812">Transmembrane</keyword>
<dbReference type="SUPFAM" id="SSF161098">
    <property type="entry name" value="MetI-like"/>
    <property type="match status" value="1"/>
</dbReference>
<keyword evidence="5 7" id="KW-1133">Transmembrane helix</keyword>
<gene>
    <name evidence="9" type="ORF">D7V94_17760</name>
</gene>
<dbReference type="InterPro" id="IPR035906">
    <property type="entry name" value="MetI-like_sf"/>
</dbReference>
<dbReference type="InterPro" id="IPR000515">
    <property type="entry name" value="MetI-like"/>
</dbReference>
<name>A0A3A9AEJ8_9FIRM</name>
<evidence type="ECO:0000256" key="5">
    <source>
        <dbReference type="ARBA" id="ARBA00022989"/>
    </source>
</evidence>
<organism evidence="9 10">
    <name type="scientific">Parablautia intestinalis</name>
    <dbReference type="NCBI Taxonomy" id="2320100"/>
    <lineage>
        <taxon>Bacteria</taxon>
        <taxon>Bacillati</taxon>
        <taxon>Bacillota</taxon>
        <taxon>Clostridia</taxon>
        <taxon>Lachnospirales</taxon>
        <taxon>Lachnospiraceae</taxon>
        <taxon>Parablautia</taxon>
    </lineage>
</organism>
<reference evidence="9 10" key="1">
    <citation type="submission" date="2018-09" db="EMBL/GenBank/DDBJ databases">
        <title>Murine metabolic-syndrome-specific gut microbial biobank.</title>
        <authorList>
            <person name="Liu C."/>
        </authorList>
    </citation>
    <scope>NUCLEOTIDE SEQUENCE [LARGE SCALE GENOMIC DNA]</scope>
    <source>
        <strain evidence="9 10">0.1xD8-82</strain>
    </source>
</reference>
<evidence type="ECO:0000313" key="10">
    <source>
        <dbReference type="Proteomes" id="UP000280696"/>
    </source>
</evidence>
<evidence type="ECO:0000256" key="1">
    <source>
        <dbReference type="ARBA" id="ARBA00004651"/>
    </source>
</evidence>
<dbReference type="GO" id="GO:0055085">
    <property type="term" value="P:transmembrane transport"/>
    <property type="evidence" value="ECO:0007669"/>
    <property type="project" value="InterPro"/>
</dbReference>
<comment type="subcellular location">
    <subcellularLocation>
        <location evidence="1 7">Cell membrane</location>
        <topology evidence="1 7">Multi-pass membrane protein</topology>
    </subcellularLocation>
</comment>
<feature type="transmembrane region" description="Helical" evidence="7">
    <location>
        <begin position="213"/>
        <end position="231"/>
    </location>
</feature>
<dbReference type="Gene3D" id="1.10.3720.10">
    <property type="entry name" value="MetI-like"/>
    <property type="match status" value="1"/>
</dbReference>
<dbReference type="EMBL" id="RAYQ01000022">
    <property type="protein sequence ID" value="RKI89514.1"/>
    <property type="molecule type" value="Genomic_DNA"/>
</dbReference>
<sequence length="246" mass="27979">MILTSLKTYGESMQVPLVIFPAEPQWVNYSSVWNKFPILRLYINTFFVMVISIVIQIFICSLAAYAFARLTFPGKNFWFVLSLSMMMIPYQIFLVPHYDIMVSWNLSNTLTALWLPKTFNIFALFMLRQFFSSLPIDLDEAAQLDGCSKFRIYWNILLPLLKSPIVALCILTGLGTWKDLMWPLIINVDMDKMVLSAGLANLTGQNITNYPELMAGGTLAAAPMIILFFFFQKQFVEGIAMSGSKA</sequence>
<keyword evidence="3" id="KW-1003">Cell membrane</keyword>
<evidence type="ECO:0000256" key="4">
    <source>
        <dbReference type="ARBA" id="ARBA00022692"/>
    </source>
</evidence>
<keyword evidence="2 7" id="KW-0813">Transport</keyword>
<evidence type="ECO:0000259" key="8">
    <source>
        <dbReference type="PROSITE" id="PS50928"/>
    </source>
</evidence>
<feature type="transmembrane region" description="Helical" evidence="7">
    <location>
        <begin position="77"/>
        <end position="94"/>
    </location>
</feature>
<feature type="transmembrane region" description="Helical" evidence="7">
    <location>
        <begin position="152"/>
        <end position="174"/>
    </location>
</feature>
<evidence type="ECO:0000256" key="6">
    <source>
        <dbReference type="ARBA" id="ARBA00023136"/>
    </source>
</evidence>
<keyword evidence="10" id="KW-1185">Reference proteome</keyword>
<dbReference type="PROSITE" id="PS50928">
    <property type="entry name" value="ABC_TM1"/>
    <property type="match status" value="1"/>
</dbReference>
<evidence type="ECO:0000256" key="7">
    <source>
        <dbReference type="RuleBase" id="RU363032"/>
    </source>
</evidence>
<feature type="domain" description="ABC transmembrane type-1" evidence="8">
    <location>
        <begin position="42"/>
        <end position="231"/>
    </location>
</feature>
<comment type="similarity">
    <text evidence="7">Belongs to the binding-protein-dependent transport system permease family.</text>
</comment>
<comment type="caution">
    <text evidence="9">The sequence shown here is derived from an EMBL/GenBank/DDBJ whole genome shotgun (WGS) entry which is preliminary data.</text>
</comment>
<evidence type="ECO:0000313" key="9">
    <source>
        <dbReference type="EMBL" id="RKI89514.1"/>
    </source>
</evidence>
<dbReference type="OrthoDB" id="9784933at2"/>
<evidence type="ECO:0000256" key="3">
    <source>
        <dbReference type="ARBA" id="ARBA00022475"/>
    </source>
</evidence>
<dbReference type="PANTHER" id="PTHR43744">
    <property type="entry name" value="ABC TRANSPORTER PERMEASE PROTEIN MG189-RELATED-RELATED"/>
    <property type="match status" value="1"/>
</dbReference>
<protein>
    <submittedName>
        <fullName evidence="9">Carbohydrate ABC transporter permease</fullName>
    </submittedName>
</protein>
<keyword evidence="6 7" id="KW-0472">Membrane</keyword>
<dbReference type="GO" id="GO:0005886">
    <property type="term" value="C:plasma membrane"/>
    <property type="evidence" value="ECO:0007669"/>
    <property type="project" value="UniProtKB-SubCell"/>
</dbReference>
<feature type="transmembrane region" description="Helical" evidence="7">
    <location>
        <begin position="41"/>
        <end position="65"/>
    </location>
</feature>
<dbReference type="Pfam" id="PF00528">
    <property type="entry name" value="BPD_transp_1"/>
    <property type="match status" value="1"/>
</dbReference>